<accession>A0AAW1RA54</accession>
<organism evidence="2 3">
    <name type="scientific">Apatococcus lobatus</name>
    <dbReference type="NCBI Taxonomy" id="904363"/>
    <lineage>
        <taxon>Eukaryota</taxon>
        <taxon>Viridiplantae</taxon>
        <taxon>Chlorophyta</taxon>
        <taxon>core chlorophytes</taxon>
        <taxon>Trebouxiophyceae</taxon>
        <taxon>Chlorellales</taxon>
        <taxon>Chlorellaceae</taxon>
        <taxon>Apatococcus</taxon>
    </lineage>
</organism>
<dbReference type="Proteomes" id="UP001438707">
    <property type="component" value="Unassembled WGS sequence"/>
</dbReference>
<reference evidence="2 3" key="1">
    <citation type="journal article" date="2024" name="Nat. Commun.">
        <title>Phylogenomics reveals the evolutionary origins of lichenization in chlorophyte algae.</title>
        <authorList>
            <person name="Puginier C."/>
            <person name="Libourel C."/>
            <person name="Otte J."/>
            <person name="Skaloud P."/>
            <person name="Haon M."/>
            <person name="Grisel S."/>
            <person name="Petersen M."/>
            <person name="Berrin J.G."/>
            <person name="Delaux P.M."/>
            <person name="Dal Grande F."/>
            <person name="Keller J."/>
        </authorList>
    </citation>
    <scope>NUCLEOTIDE SEQUENCE [LARGE SCALE GENOMIC DNA]</scope>
    <source>
        <strain evidence="2 3">SAG 2145</strain>
    </source>
</reference>
<evidence type="ECO:0000313" key="2">
    <source>
        <dbReference type="EMBL" id="KAK9830688.1"/>
    </source>
</evidence>
<evidence type="ECO:0000256" key="1">
    <source>
        <dbReference type="SAM" id="MobiDB-lite"/>
    </source>
</evidence>
<dbReference type="AlphaFoldDB" id="A0AAW1RA54"/>
<gene>
    <name evidence="2" type="ORF">WJX74_002765</name>
</gene>
<proteinExistence type="predicted"/>
<keyword evidence="3" id="KW-1185">Reference proteome</keyword>
<dbReference type="EMBL" id="JALJOS010000015">
    <property type="protein sequence ID" value="KAK9830688.1"/>
    <property type="molecule type" value="Genomic_DNA"/>
</dbReference>
<protein>
    <submittedName>
        <fullName evidence="2">Uncharacterized protein</fullName>
    </submittedName>
</protein>
<sequence length="77" mass="8283">MHHLRGKECWTSALGASEEPSVTCASKPGRLSLGGLPEGRSYGPDLHLLRDRHGNFELRPVKSVFASCLVGVVHTSS</sequence>
<name>A0AAW1RA54_9CHLO</name>
<comment type="caution">
    <text evidence="2">The sequence shown here is derived from an EMBL/GenBank/DDBJ whole genome shotgun (WGS) entry which is preliminary data.</text>
</comment>
<feature type="region of interest" description="Disordered" evidence="1">
    <location>
        <begin position="17"/>
        <end position="38"/>
    </location>
</feature>
<evidence type="ECO:0000313" key="3">
    <source>
        <dbReference type="Proteomes" id="UP001438707"/>
    </source>
</evidence>